<dbReference type="InterPro" id="IPR015422">
    <property type="entry name" value="PyrdxlP-dep_Trfase_small"/>
</dbReference>
<proteinExistence type="inferred from homology"/>
<feature type="domain" description="Aminotransferase class V" evidence="10">
    <location>
        <begin position="5"/>
        <end position="375"/>
    </location>
</feature>
<feature type="coiled-coil region" evidence="9">
    <location>
        <begin position="253"/>
        <end position="280"/>
    </location>
</feature>
<gene>
    <name evidence="11" type="ORF">UV20_C0001G0139</name>
</gene>
<evidence type="ECO:0000256" key="8">
    <source>
        <dbReference type="ARBA" id="ARBA00050776"/>
    </source>
</evidence>
<dbReference type="EMBL" id="LCDO01000001">
    <property type="protein sequence ID" value="KKS57499.1"/>
    <property type="molecule type" value="Genomic_DNA"/>
</dbReference>
<dbReference type="Proteomes" id="UP000034837">
    <property type="component" value="Unassembled WGS sequence"/>
</dbReference>
<dbReference type="GO" id="GO:0046872">
    <property type="term" value="F:metal ion binding"/>
    <property type="evidence" value="ECO:0007669"/>
    <property type="project" value="UniProtKB-KW"/>
</dbReference>
<dbReference type="InterPro" id="IPR015424">
    <property type="entry name" value="PyrdxlP-dep_Trfase"/>
</dbReference>
<keyword evidence="7" id="KW-0411">Iron-sulfur</keyword>
<dbReference type="Gene3D" id="3.90.1150.10">
    <property type="entry name" value="Aspartate Aminotransferase, domain 1"/>
    <property type="match status" value="1"/>
</dbReference>
<reference evidence="11 12" key="1">
    <citation type="journal article" date="2015" name="Nature">
        <title>rRNA introns, odd ribosomes, and small enigmatic genomes across a large radiation of phyla.</title>
        <authorList>
            <person name="Brown C.T."/>
            <person name="Hug L.A."/>
            <person name="Thomas B.C."/>
            <person name="Sharon I."/>
            <person name="Castelle C.J."/>
            <person name="Singh A."/>
            <person name="Wilkins M.J."/>
            <person name="Williams K.H."/>
            <person name="Banfield J.F."/>
        </authorList>
    </citation>
    <scope>NUCLEOTIDE SEQUENCE [LARGE SCALE GENOMIC DNA]</scope>
</reference>
<accession>A0A0G1A962</accession>
<name>A0A0G1A962_9BACT</name>
<dbReference type="Pfam" id="PF00266">
    <property type="entry name" value="Aminotran_5"/>
    <property type="match status" value="1"/>
</dbReference>
<comment type="cofactor">
    <cofactor evidence="1">
        <name>pyridoxal 5'-phosphate</name>
        <dbReference type="ChEBI" id="CHEBI:597326"/>
    </cofactor>
</comment>
<evidence type="ECO:0000259" key="10">
    <source>
        <dbReference type="Pfam" id="PF00266"/>
    </source>
</evidence>
<dbReference type="GO" id="GO:0051536">
    <property type="term" value="F:iron-sulfur cluster binding"/>
    <property type="evidence" value="ECO:0007669"/>
    <property type="project" value="UniProtKB-KW"/>
</dbReference>
<keyword evidence="5" id="KW-0663">Pyridoxal phosphate</keyword>
<keyword evidence="6" id="KW-0408">Iron</keyword>
<comment type="similarity">
    <text evidence="2">Belongs to the class-V pyridoxal-phosphate-dependent aminotransferase family. NifS/IscS subfamily.</text>
</comment>
<protein>
    <submittedName>
        <fullName evidence="11">Cysteine desulfurase</fullName>
    </submittedName>
</protein>
<dbReference type="PIRSF" id="PIRSF005572">
    <property type="entry name" value="NifS"/>
    <property type="match status" value="1"/>
</dbReference>
<evidence type="ECO:0000256" key="9">
    <source>
        <dbReference type="SAM" id="Coils"/>
    </source>
</evidence>
<keyword evidence="3" id="KW-0808">Transferase</keyword>
<evidence type="ECO:0000256" key="4">
    <source>
        <dbReference type="ARBA" id="ARBA00022723"/>
    </source>
</evidence>
<dbReference type="InterPro" id="IPR015421">
    <property type="entry name" value="PyrdxlP-dep_Trfase_major"/>
</dbReference>
<evidence type="ECO:0000256" key="7">
    <source>
        <dbReference type="ARBA" id="ARBA00023014"/>
    </source>
</evidence>
<dbReference type="PANTHER" id="PTHR11601">
    <property type="entry name" value="CYSTEINE DESULFURYLASE FAMILY MEMBER"/>
    <property type="match status" value="1"/>
</dbReference>
<dbReference type="Gene3D" id="3.40.640.10">
    <property type="entry name" value="Type I PLP-dependent aspartate aminotransferase-like (Major domain)"/>
    <property type="match status" value="1"/>
</dbReference>
<dbReference type="AlphaFoldDB" id="A0A0G1A962"/>
<keyword evidence="9" id="KW-0175">Coiled coil</keyword>
<dbReference type="Gene3D" id="1.10.260.50">
    <property type="match status" value="1"/>
</dbReference>
<comment type="catalytic activity">
    <reaction evidence="8">
        <text>(sulfur carrier)-H + L-cysteine = (sulfur carrier)-SH + L-alanine</text>
        <dbReference type="Rhea" id="RHEA:43892"/>
        <dbReference type="Rhea" id="RHEA-COMP:14737"/>
        <dbReference type="Rhea" id="RHEA-COMP:14739"/>
        <dbReference type="ChEBI" id="CHEBI:29917"/>
        <dbReference type="ChEBI" id="CHEBI:35235"/>
        <dbReference type="ChEBI" id="CHEBI:57972"/>
        <dbReference type="ChEBI" id="CHEBI:64428"/>
        <dbReference type="EC" id="2.8.1.7"/>
    </reaction>
</comment>
<sequence length="420" mass="46365">MLKQIYLDHAATTYVDERVAKKMLPFFTKEFGNPSSLYALGRRANLAVSVARKDVAVILGCNPLEIIFTGGGTESDNLAILGAARANKSFGNHIVTLKIEHHAVLYACGQLEKEGFVVTYLPVDEFGLVTPEKIIAAIKPETILVTIMYANNEIGTIEPIAEIGRAIKKYNEIHRKGKSPVLFHTDACQAAGTLDLDVNRLHVDFLTLNASKIYGPKGVGVLYKKKGFKIQPLVFGGGQEFGLRSGTENVAGIVGLSEALKLAQDNKEKENKRLTDLRDYLWKGLSKKISKLKLNGHPLKRLPNNLNLSILDIEGEAMLLYLDEIGVQAATGSACNSESLEPSYVLLAIGLPYEFAHGSLRFTLGHCNTKAEMDFLIKNLPPIVEKLREMSPVRLNLKEEKTRKHPEYKRACCVIVPNKK</sequence>
<dbReference type="GO" id="GO:0031071">
    <property type="term" value="F:cysteine desulfurase activity"/>
    <property type="evidence" value="ECO:0007669"/>
    <property type="project" value="UniProtKB-EC"/>
</dbReference>
<organism evidence="11 12">
    <name type="scientific">Candidatus Magasanikbacteria bacterium GW2011_GWA2_42_32</name>
    <dbReference type="NCBI Taxonomy" id="1619039"/>
    <lineage>
        <taxon>Bacteria</taxon>
        <taxon>Candidatus Magasanikiibacteriota</taxon>
    </lineage>
</organism>
<dbReference type="InterPro" id="IPR016454">
    <property type="entry name" value="Cysteine_dSase"/>
</dbReference>
<evidence type="ECO:0000256" key="1">
    <source>
        <dbReference type="ARBA" id="ARBA00001933"/>
    </source>
</evidence>
<evidence type="ECO:0000256" key="3">
    <source>
        <dbReference type="ARBA" id="ARBA00022679"/>
    </source>
</evidence>
<dbReference type="InterPro" id="IPR000192">
    <property type="entry name" value="Aminotrans_V_dom"/>
</dbReference>
<evidence type="ECO:0000256" key="5">
    <source>
        <dbReference type="ARBA" id="ARBA00022898"/>
    </source>
</evidence>
<keyword evidence="4" id="KW-0479">Metal-binding</keyword>
<dbReference type="PANTHER" id="PTHR11601:SF34">
    <property type="entry name" value="CYSTEINE DESULFURASE"/>
    <property type="match status" value="1"/>
</dbReference>
<evidence type="ECO:0000313" key="11">
    <source>
        <dbReference type="EMBL" id="KKS57499.1"/>
    </source>
</evidence>
<dbReference type="PATRIC" id="fig|1619039.3.peg.149"/>
<dbReference type="SUPFAM" id="SSF53383">
    <property type="entry name" value="PLP-dependent transferases"/>
    <property type="match status" value="1"/>
</dbReference>
<evidence type="ECO:0000256" key="2">
    <source>
        <dbReference type="ARBA" id="ARBA00006490"/>
    </source>
</evidence>
<evidence type="ECO:0000256" key="6">
    <source>
        <dbReference type="ARBA" id="ARBA00023004"/>
    </source>
</evidence>
<evidence type="ECO:0000313" key="12">
    <source>
        <dbReference type="Proteomes" id="UP000034837"/>
    </source>
</evidence>
<comment type="caution">
    <text evidence="11">The sequence shown here is derived from an EMBL/GenBank/DDBJ whole genome shotgun (WGS) entry which is preliminary data.</text>
</comment>